<dbReference type="AlphaFoldDB" id="A0AAD7DZY6"/>
<comment type="caution">
    <text evidence="1">The sequence shown here is derived from an EMBL/GenBank/DDBJ whole genome shotgun (WGS) entry which is preliminary data.</text>
</comment>
<evidence type="ECO:0000313" key="2">
    <source>
        <dbReference type="Proteomes" id="UP001221757"/>
    </source>
</evidence>
<organism evidence="1 2">
    <name type="scientific">Mycena rosella</name>
    <name type="common">Pink bonnet</name>
    <name type="synonym">Agaricus rosellus</name>
    <dbReference type="NCBI Taxonomy" id="1033263"/>
    <lineage>
        <taxon>Eukaryota</taxon>
        <taxon>Fungi</taxon>
        <taxon>Dikarya</taxon>
        <taxon>Basidiomycota</taxon>
        <taxon>Agaricomycotina</taxon>
        <taxon>Agaricomycetes</taxon>
        <taxon>Agaricomycetidae</taxon>
        <taxon>Agaricales</taxon>
        <taxon>Marasmiineae</taxon>
        <taxon>Mycenaceae</taxon>
        <taxon>Mycena</taxon>
    </lineage>
</organism>
<feature type="non-terminal residue" evidence="1">
    <location>
        <position position="1"/>
    </location>
</feature>
<reference evidence="1" key="1">
    <citation type="submission" date="2023-03" db="EMBL/GenBank/DDBJ databases">
        <title>Massive genome expansion in bonnet fungi (Mycena s.s.) driven by repeated elements and novel gene families across ecological guilds.</title>
        <authorList>
            <consortium name="Lawrence Berkeley National Laboratory"/>
            <person name="Harder C.B."/>
            <person name="Miyauchi S."/>
            <person name="Viragh M."/>
            <person name="Kuo A."/>
            <person name="Thoen E."/>
            <person name="Andreopoulos B."/>
            <person name="Lu D."/>
            <person name="Skrede I."/>
            <person name="Drula E."/>
            <person name="Henrissat B."/>
            <person name="Morin E."/>
            <person name="Kohler A."/>
            <person name="Barry K."/>
            <person name="LaButti K."/>
            <person name="Morin E."/>
            <person name="Salamov A."/>
            <person name="Lipzen A."/>
            <person name="Mereny Z."/>
            <person name="Hegedus B."/>
            <person name="Baldrian P."/>
            <person name="Stursova M."/>
            <person name="Weitz H."/>
            <person name="Taylor A."/>
            <person name="Grigoriev I.V."/>
            <person name="Nagy L.G."/>
            <person name="Martin F."/>
            <person name="Kauserud H."/>
        </authorList>
    </citation>
    <scope>NUCLEOTIDE SEQUENCE</scope>
    <source>
        <strain evidence="1">CBHHK067</strain>
    </source>
</reference>
<name>A0AAD7DZY6_MYCRO</name>
<sequence>LLLLISTELEDRDIPHRTKLSQMISESFKHEWRRMNSVGRISATDDIWSSQSIDSYMAISLHYMAKDAKGNLVLKTQLV</sequence>
<keyword evidence="2" id="KW-1185">Reference proteome</keyword>
<dbReference type="Proteomes" id="UP001221757">
    <property type="component" value="Unassembled WGS sequence"/>
</dbReference>
<evidence type="ECO:0000313" key="1">
    <source>
        <dbReference type="EMBL" id="KAJ7702755.1"/>
    </source>
</evidence>
<protein>
    <submittedName>
        <fullName evidence="1">Uncharacterized protein</fullName>
    </submittedName>
</protein>
<dbReference type="EMBL" id="JARKIE010000014">
    <property type="protein sequence ID" value="KAJ7702755.1"/>
    <property type="molecule type" value="Genomic_DNA"/>
</dbReference>
<feature type="non-terminal residue" evidence="1">
    <location>
        <position position="79"/>
    </location>
</feature>
<accession>A0AAD7DZY6</accession>
<gene>
    <name evidence="1" type="ORF">B0H17DRAFT_856376</name>
</gene>
<proteinExistence type="predicted"/>